<keyword evidence="5" id="KW-1185">Reference proteome</keyword>
<proteinExistence type="predicted"/>
<name>A0A1V9XAB7_9ACAR</name>
<dbReference type="Gene3D" id="3.30.40.10">
    <property type="entry name" value="Zinc/RING finger domain, C3HC4 (zinc finger)"/>
    <property type="match status" value="1"/>
</dbReference>
<evidence type="ECO:0000256" key="3">
    <source>
        <dbReference type="ARBA" id="ARBA00022833"/>
    </source>
</evidence>
<dbReference type="InterPro" id="IPR017907">
    <property type="entry name" value="Znf_RING_CS"/>
</dbReference>
<accession>A0A1V9XAB7</accession>
<dbReference type="InterPro" id="IPR013083">
    <property type="entry name" value="Znf_RING/FYVE/PHD"/>
</dbReference>
<feature type="non-terminal residue" evidence="4">
    <location>
        <position position="1"/>
    </location>
</feature>
<gene>
    <name evidence="4" type="ORF">BIW11_11687</name>
</gene>
<reference evidence="4 5" key="1">
    <citation type="journal article" date="2017" name="Gigascience">
        <title>Draft genome of the honey bee ectoparasitic mite, Tropilaelaps mercedesae, is shaped by the parasitic life history.</title>
        <authorList>
            <person name="Dong X."/>
            <person name="Armstrong S.D."/>
            <person name="Xia D."/>
            <person name="Makepeace B.L."/>
            <person name="Darby A.C."/>
            <person name="Kadowaki T."/>
        </authorList>
    </citation>
    <scope>NUCLEOTIDE SEQUENCE [LARGE SCALE GENOMIC DNA]</scope>
    <source>
        <strain evidence="4">Wuxi-XJTLU</strain>
    </source>
</reference>
<evidence type="ECO:0000256" key="1">
    <source>
        <dbReference type="ARBA" id="ARBA00022723"/>
    </source>
</evidence>
<organism evidence="4 5">
    <name type="scientific">Tropilaelaps mercedesae</name>
    <dbReference type="NCBI Taxonomy" id="418985"/>
    <lineage>
        <taxon>Eukaryota</taxon>
        <taxon>Metazoa</taxon>
        <taxon>Ecdysozoa</taxon>
        <taxon>Arthropoda</taxon>
        <taxon>Chelicerata</taxon>
        <taxon>Arachnida</taxon>
        <taxon>Acari</taxon>
        <taxon>Parasitiformes</taxon>
        <taxon>Mesostigmata</taxon>
        <taxon>Gamasina</taxon>
        <taxon>Dermanyssoidea</taxon>
        <taxon>Laelapidae</taxon>
        <taxon>Tropilaelaps</taxon>
    </lineage>
</organism>
<dbReference type="OrthoDB" id="10464028at2759"/>
<evidence type="ECO:0000256" key="2">
    <source>
        <dbReference type="ARBA" id="ARBA00022771"/>
    </source>
</evidence>
<evidence type="ECO:0000313" key="5">
    <source>
        <dbReference type="Proteomes" id="UP000192247"/>
    </source>
</evidence>
<dbReference type="AlphaFoldDB" id="A0A1V9XAB7"/>
<dbReference type="GO" id="GO:0008270">
    <property type="term" value="F:zinc ion binding"/>
    <property type="evidence" value="ECO:0007669"/>
    <property type="project" value="UniProtKB-KW"/>
</dbReference>
<evidence type="ECO:0000313" key="4">
    <source>
        <dbReference type="EMBL" id="OQR70341.1"/>
    </source>
</evidence>
<dbReference type="Proteomes" id="UP000192247">
    <property type="component" value="Unassembled WGS sequence"/>
</dbReference>
<protein>
    <recommendedName>
        <fullName evidence="6">RING-type domain-containing protein</fullName>
    </recommendedName>
</protein>
<sequence length="265" mass="29460">DCGHVFCQRCLVDLPTEGDDSFTLCTICRKAAATMEVPIQEKFIAQLQCSCPSCEVVVRVRELRDHFTRCVTDADAIPSLTVRTASNASNGITTSPGPHSRINGLLDCQDVYEAISSVTMPWRESQNVLENRLNAIEERVRSFGEPTFPSYHTLRLIYANDRFGLGRVYRTPIVYIAGLGFYFAADTQGKNLRLWVSSLEGDTQPWLLSSAWRVTVRLGEATQGSGSTVIVRGLHVGLSAKFLSFFKDYERHDAILTACVEKADL</sequence>
<keyword evidence="1" id="KW-0479">Metal-binding</keyword>
<dbReference type="InParanoid" id="A0A1V9XAB7"/>
<dbReference type="EMBL" id="MNPL01017872">
    <property type="protein sequence ID" value="OQR70341.1"/>
    <property type="molecule type" value="Genomic_DNA"/>
</dbReference>
<evidence type="ECO:0008006" key="6">
    <source>
        <dbReference type="Google" id="ProtNLM"/>
    </source>
</evidence>
<dbReference type="PROSITE" id="PS00518">
    <property type="entry name" value="ZF_RING_1"/>
    <property type="match status" value="1"/>
</dbReference>
<keyword evidence="2" id="KW-0863">Zinc-finger</keyword>
<keyword evidence="3" id="KW-0862">Zinc</keyword>
<comment type="caution">
    <text evidence="4">The sequence shown here is derived from an EMBL/GenBank/DDBJ whole genome shotgun (WGS) entry which is preliminary data.</text>
</comment>